<dbReference type="InterPro" id="IPR001920">
    <property type="entry name" value="Asp/Glu_race"/>
</dbReference>
<organism evidence="2">
    <name type="scientific">metagenome</name>
    <dbReference type="NCBI Taxonomy" id="256318"/>
    <lineage>
        <taxon>unclassified sequences</taxon>
        <taxon>metagenomes</taxon>
    </lineage>
</organism>
<accession>A0A2P2C9N3</accession>
<dbReference type="AlphaFoldDB" id="A0A2P2C9N3"/>
<name>A0A2P2C9N3_9ZZZZ</name>
<dbReference type="EMBL" id="CZKB01000008">
    <property type="protein sequence ID" value="CUR58714.1"/>
    <property type="molecule type" value="Genomic_DNA"/>
</dbReference>
<reference evidence="2" key="1">
    <citation type="submission" date="2015-08" db="EMBL/GenBank/DDBJ databases">
        <authorList>
            <person name="Babu N.S."/>
            <person name="Beckwith C.J."/>
            <person name="Beseler K.G."/>
            <person name="Brison A."/>
            <person name="Carone J.V."/>
            <person name="Caskin T.P."/>
            <person name="Diamond M."/>
            <person name="Durham M.E."/>
            <person name="Foxe J.M."/>
            <person name="Go M."/>
            <person name="Henderson B.A."/>
            <person name="Jones I.B."/>
            <person name="McGettigan J.A."/>
            <person name="Micheletti S.J."/>
            <person name="Nasrallah M.E."/>
            <person name="Ortiz D."/>
            <person name="Piller C.R."/>
            <person name="Privatt S.R."/>
            <person name="Schneider S.L."/>
            <person name="Sharp S."/>
            <person name="Smith T.C."/>
            <person name="Stanton J.D."/>
            <person name="Ullery H.E."/>
            <person name="Wilson R.J."/>
            <person name="Serrano M.G."/>
            <person name="Buck G."/>
            <person name="Lee V."/>
            <person name="Wang Y."/>
            <person name="Carvalho R."/>
            <person name="Voegtly L."/>
            <person name="Shi R."/>
            <person name="Duckworth R."/>
            <person name="Johnson A."/>
            <person name="Loviza R."/>
            <person name="Walstead R."/>
            <person name="Shah Z."/>
            <person name="Kiflezghi M."/>
            <person name="Wade K."/>
            <person name="Ball S.L."/>
            <person name="Bradley K.W."/>
            <person name="Asai D.J."/>
            <person name="Bowman C.A."/>
            <person name="Russell D.A."/>
            <person name="Pope W.H."/>
            <person name="Jacobs-Sera D."/>
            <person name="Hendrix R.W."/>
            <person name="Hatfull G.F."/>
        </authorList>
    </citation>
    <scope>NUCLEOTIDE SEQUENCE</scope>
</reference>
<gene>
    <name evidence="2" type="ORF">NOCA1160022</name>
</gene>
<evidence type="ECO:0000256" key="1">
    <source>
        <dbReference type="ARBA" id="ARBA00023235"/>
    </source>
</evidence>
<proteinExistence type="predicted"/>
<dbReference type="SUPFAM" id="SSF53681">
    <property type="entry name" value="Aspartate/glutamate racemase"/>
    <property type="match status" value="2"/>
</dbReference>
<dbReference type="GO" id="GO:0047661">
    <property type="term" value="F:amino-acid racemase activity"/>
    <property type="evidence" value="ECO:0007669"/>
    <property type="project" value="InterPro"/>
</dbReference>
<evidence type="ECO:0000313" key="2">
    <source>
        <dbReference type="EMBL" id="CUR58714.1"/>
    </source>
</evidence>
<dbReference type="Gene3D" id="3.40.50.1860">
    <property type="match status" value="2"/>
</dbReference>
<dbReference type="PANTHER" id="PTHR21198:SF7">
    <property type="entry name" value="ASPARTATE-GLUTAMATE RACEMASE FAMILY"/>
    <property type="match status" value="1"/>
</dbReference>
<dbReference type="Pfam" id="PF01177">
    <property type="entry name" value="Asp_Glu_race"/>
    <property type="match status" value="1"/>
</dbReference>
<dbReference type="InterPro" id="IPR015942">
    <property type="entry name" value="Asp/Glu/hydantoin_racemase"/>
</dbReference>
<sequence length="253" mass="26849">MFHIGVVAPRLPGAAELLRRVDEAGAALGTGQEQPELSLVWQPLDGRWDAWQRNDPDTVRTQLALACVRLRQAGAHFFVCPDDTAYAPLDAGDADLALPGLHVADVVAAAAQRQGFARIGVLGTRWTLGWRRYADELEPMGLTAVPLPLWDQTTLHSIIFDELARGRSSLTSRDTVLSLIEDLRRAGCQAVVVGCPELGALVTPASSPLPLLDATQLLADAAVAVAVGDAPLPTWHGGPPARSLADPEVRSAG</sequence>
<protein>
    <submittedName>
        <fullName evidence="2">Putative Aspartate racemase</fullName>
    </submittedName>
</protein>
<keyword evidence="1" id="KW-0413">Isomerase</keyword>
<dbReference type="PANTHER" id="PTHR21198">
    <property type="entry name" value="GLUTAMATE RACEMASE"/>
    <property type="match status" value="1"/>
</dbReference>